<accession>A0A6J4MRF2</accession>
<keyword evidence="2" id="KW-0378">Hydrolase</keyword>
<sequence>GVSRVPRTPAADGRGRDVCRLHARRHADVRGGRGVPGPLRALPLRHLPAGPLQLPGAAGALPVAARPGPRLPAGGRVRAGGAGGGRDPRPAPGRAPFPGHPHDAVDRVGGRALGDERAEQGVRGVRGARLVEGVPVFVRVYSGVRHAGGAGDGADGVRAAGVALGAAADGCLRDGARRRLAAAGAAGDRGGRGGRLPGVPGDAQRAPARGPRHPRLRSGGCALGPGFARLPLVRGEPGPLQRHLRQRRRHHRPPHLLLPFFPDPPPGRRAQRRHPARPPPPRRRRAQGASRRRRRLTQRHRGTEM</sequence>
<dbReference type="EMBL" id="CADCTW010000222">
    <property type="protein sequence ID" value="CAA9366710.1"/>
    <property type="molecule type" value="Genomic_DNA"/>
</dbReference>
<evidence type="ECO:0000256" key="1">
    <source>
        <dbReference type="SAM" id="MobiDB-lite"/>
    </source>
</evidence>
<feature type="compositionally biased region" description="Basic residues" evidence="1">
    <location>
        <begin position="242"/>
        <end position="254"/>
    </location>
</feature>
<reference evidence="2" key="1">
    <citation type="submission" date="2020-02" db="EMBL/GenBank/DDBJ databases">
        <authorList>
            <person name="Meier V. D."/>
        </authorList>
    </citation>
    <scope>NUCLEOTIDE SEQUENCE</scope>
    <source>
        <strain evidence="2">AVDCRST_MAG68</strain>
    </source>
</reference>
<feature type="region of interest" description="Disordered" evidence="1">
    <location>
        <begin position="183"/>
        <end position="305"/>
    </location>
</feature>
<name>A0A6J4MRF2_9BACT</name>
<protein>
    <submittedName>
        <fullName evidence="2">Ribonuclease BN</fullName>
        <ecNumber evidence="2">3.1.-.-</ecNumber>
    </submittedName>
</protein>
<organism evidence="2">
    <name type="scientific">uncultured Gemmatimonadota bacterium</name>
    <dbReference type="NCBI Taxonomy" id="203437"/>
    <lineage>
        <taxon>Bacteria</taxon>
        <taxon>Pseudomonadati</taxon>
        <taxon>Gemmatimonadota</taxon>
        <taxon>environmental samples</taxon>
    </lineage>
</organism>
<evidence type="ECO:0000313" key="2">
    <source>
        <dbReference type="EMBL" id="CAA9366710.1"/>
    </source>
</evidence>
<feature type="non-terminal residue" evidence="2">
    <location>
        <position position="305"/>
    </location>
</feature>
<feature type="non-terminal residue" evidence="2">
    <location>
        <position position="1"/>
    </location>
</feature>
<gene>
    <name evidence="2" type="ORF">AVDCRST_MAG68-4923</name>
</gene>
<dbReference type="EC" id="3.1.-.-" evidence="2"/>
<feature type="region of interest" description="Disordered" evidence="1">
    <location>
        <begin position="60"/>
        <end position="103"/>
    </location>
</feature>
<dbReference type="AlphaFoldDB" id="A0A6J4MRF2"/>
<feature type="compositionally biased region" description="Low complexity" evidence="1">
    <location>
        <begin position="60"/>
        <end position="76"/>
    </location>
</feature>
<feature type="compositionally biased region" description="Basic residues" evidence="1">
    <location>
        <begin position="269"/>
        <end position="305"/>
    </location>
</feature>
<dbReference type="GO" id="GO:0016787">
    <property type="term" value="F:hydrolase activity"/>
    <property type="evidence" value="ECO:0007669"/>
    <property type="project" value="UniProtKB-KW"/>
</dbReference>
<proteinExistence type="predicted"/>
<feature type="compositionally biased region" description="Pro residues" evidence="1">
    <location>
        <begin position="90"/>
        <end position="99"/>
    </location>
</feature>